<dbReference type="AlphaFoldDB" id="A0A2C8F8A7"/>
<name>A0A2C8F8A7_9BACT</name>
<dbReference type="Proteomes" id="UP000219215">
    <property type="component" value="Chromosome DPRO"/>
</dbReference>
<sequence>MKTLFAIVILLIGTAFFIQSQYPQWLADYLPSTEERSPSFENVPILEEQSPWIAAHGRVEPVSEERRLAFEISGLISAVNVREGDLVKKGDVLATLRDEERVANVDTAKAEAEARRAVYDKLIAGARKEEKTEAWNKVQRLKSIMDNAQREMKRRQQLLRDNLIAKEEVDRAEVDYRVAQREYQEAVQRHLITKNQSRKEDIAQAWSEYSAALKKIDEAESQLEKTRLRSPVDGTVLKKHRHAGENVSIFFESPVLTVADISEYQIRAEVDEKFAARVKIGQKAYFTSDTYGNQRFNGKVIRVGTMTGKKRIDTGSPQDKVDTKVLEVIIRLDDFTGLITGLTGDVFIHINGKNAIQGTVGSSS</sequence>
<proteinExistence type="predicted"/>
<evidence type="ECO:0000313" key="5">
    <source>
        <dbReference type="EMBL" id="SOB58262.1"/>
    </source>
</evidence>
<protein>
    <submittedName>
        <fullName evidence="5">Multidrug export protein EmrA</fullName>
    </submittedName>
</protein>
<evidence type="ECO:0000256" key="3">
    <source>
        <dbReference type="SAM" id="Coils"/>
    </source>
</evidence>
<dbReference type="GO" id="GO:0030313">
    <property type="term" value="C:cell envelope"/>
    <property type="evidence" value="ECO:0007669"/>
    <property type="project" value="UniProtKB-SubCell"/>
</dbReference>
<organism evidence="5 6">
    <name type="scientific">Pseudodesulfovibrio profundus</name>
    <dbReference type="NCBI Taxonomy" id="57320"/>
    <lineage>
        <taxon>Bacteria</taxon>
        <taxon>Pseudomonadati</taxon>
        <taxon>Thermodesulfobacteriota</taxon>
        <taxon>Desulfovibrionia</taxon>
        <taxon>Desulfovibrionales</taxon>
        <taxon>Desulfovibrionaceae</taxon>
    </lineage>
</organism>
<evidence type="ECO:0000313" key="6">
    <source>
        <dbReference type="Proteomes" id="UP000219215"/>
    </source>
</evidence>
<dbReference type="Pfam" id="PF25973">
    <property type="entry name" value="BSH_CzcB"/>
    <property type="match status" value="1"/>
</dbReference>
<gene>
    <name evidence="5" type="primary">emrA</name>
    <name evidence="5" type="ORF">DPRO_1369</name>
</gene>
<keyword evidence="2 3" id="KW-0175">Coiled coil</keyword>
<evidence type="ECO:0000256" key="1">
    <source>
        <dbReference type="ARBA" id="ARBA00004196"/>
    </source>
</evidence>
<feature type="coiled-coil region" evidence="3">
    <location>
        <begin position="138"/>
        <end position="229"/>
    </location>
</feature>
<evidence type="ECO:0000256" key="2">
    <source>
        <dbReference type="ARBA" id="ARBA00023054"/>
    </source>
</evidence>
<dbReference type="PANTHER" id="PTHR32347">
    <property type="entry name" value="EFFLUX SYSTEM COMPONENT YKNX-RELATED"/>
    <property type="match status" value="1"/>
</dbReference>
<dbReference type="KEGG" id="pprf:DPRO_1369"/>
<accession>A0A2C8F8A7</accession>
<dbReference type="RefSeq" id="WP_097011352.1">
    <property type="nucleotide sequence ID" value="NZ_LT907975.1"/>
</dbReference>
<keyword evidence="6" id="KW-1185">Reference proteome</keyword>
<feature type="domain" description="CzcB-like barrel-sandwich hybrid" evidence="4">
    <location>
        <begin position="71"/>
        <end position="260"/>
    </location>
</feature>
<evidence type="ECO:0000259" key="4">
    <source>
        <dbReference type="Pfam" id="PF25973"/>
    </source>
</evidence>
<dbReference type="OrthoDB" id="9784484at2"/>
<dbReference type="Gene3D" id="2.40.50.100">
    <property type="match status" value="1"/>
</dbReference>
<dbReference type="EMBL" id="LT907975">
    <property type="protein sequence ID" value="SOB58262.1"/>
    <property type="molecule type" value="Genomic_DNA"/>
</dbReference>
<dbReference type="InterPro" id="IPR050465">
    <property type="entry name" value="UPF0194_transport"/>
</dbReference>
<dbReference type="Gene3D" id="2.40.30.170">
    <property type="match status" value="1"/>
</dbReference>
<comment type="subcellular location">
    <subcellularLocation>
        <location evidence="1">Cell envelope</location>
    </subcellularLocation>
</comment>
<reference evidence="6" key="1">
    <citation type="submission" date="2017-09" db="EMBL/GenBank/DDBJ databases">
        <authorList>
            <person name="Regsiter A."/>
            <person name="William W."/>
        </authorList>
    </citation>
    <scope>NUCLEOTIDE SEQUENCE [LARGE SCALE GENOMIC DNA]</scope>
    <source>
        <strain evidence="6">500-1</strain>
    </source>
</reference>
<dbReference type="SUPFAM" id="SSF111369">
    <property type="entry name" value="HlyD-like secretion proteins"/>
    <property type="match status" value="2"/>
</dbReference>
<dbReference type="InterPro" id="IPR058647">
    <property type="entry name" value="BSH_CzcB-like"/>
</dbReference>